<dbReference type="SUPFAM" id="SSF51735">
    <property type="entry name" value="NAD(P)-binding Rossmann-fold domains"/>
    <property type="match status" value="1"/>
</dbReference>
<evidence type="ECO:0000313" key="4">
    <source>
        <dbReference type="Proteomes" id="UP001523262"/>
    </source>
</evidence>
<feature type="domain" description="Gfo/Idh/MocA-like oxidoreductase N-terminal" evidence="1">
    <location>
        <begin position="2"/>
        <end position="120"/>
    </location>
</feature>
<dbReference type="Pfam" id="PF21378">
    <property type="entry name" value="YceM-like_C"/>
    <property type="match status" value="1"/>
</dbReference>
<dbReference type="InterPro" id="IPR000683">
    <property type="entry name" value="Gfo/Idh/MocA-like_OxRdtase_N"/>
</dbReference>
<dbReference type="EMBL" id="JAMQCR010000001">
    <property type="protein sequence ID" value="MCM2532519.1"/>
    <property type="molecule type" value="Genomic_DNA"/>
</dbReference>
<dbReference type="PANTHER" id="PTHR43708">
    <property type="entry name" value="CONSERVED EXPRESSED OXIDOREDUCTASE (EUROFUNG)"/>
    <property type="match status" value="1"/>
</dbReference>
<dbReference type="PANTHER" id="PTHR43708:SF4">
    <property type="entry name" value="OXIDOREDUCTASE YCEM-RELATED"/>
    <property type="match status" value="1"/>
</dbReference>
<keyword evidence="4" id="KW-1185">Reference proteome</keyword>
<gene>
    <name evidence="3" type="ORF">NDK43_09135</name>
</gene>
<proteinExistence type="predicted"/>
<dbReference type="Gene3D" id="3.30.360.10">
    <property type="entry name" value="Dihydrodipicolinate Reductase, domain 2"/>
    <property type="match status" value="1"/>
</dbReference>
<sequence>MLKIGIIGLGDIAQKAYLPVISSMKDLELHLFTRNEEKLEEISQKYRFSNIHPSLKFLIKSGITAAFVHSSTDSHYEIIKELLLNDIHVYVDKPITNHYETAKELVELAETRKLILMTGFNRRFAPTYQSLKEVVNPNMIIMQKNRHSLPGDIRTFVFDDFIHVIDTVRYLMNDEIENFIVHGRKNGDQLYHVVVQFFSNESTAIAIMNRNSGSEEEKVEIMGPRKKGRSIIYPN</sequence>
<dbReference type="InterPro" id="IPR048477">
    <property type="entry name" value="YceM-like_C"/>
</dbReference>
<organism evidence="3 4">
    <name type="scientific">Neobacillus pocheonensis</name>
    <dbReference type="NCBI Taxonomy" id="363869"/>
    <lineage>
        <taxon>Bacteria</taxon>
        <taxon>Bacillati</taxon>
        <taxon>Bacillota</taxon>
        <taxon>Bacilli</taxon>
        <taxon>Bacillales</taxon>
        <taxon>Bacillaceae</taxon>
        <taxon>Neobacillus</taxon>
    </lineage>
</organism>
<protein>
    <submittedName>
        <fullName evidence="3">Gfo/Idh/MocA family oxidoreductase</fullName>
    </submittedName>
</protein>
<dbReference type="InterPro" id="IPR051317">
    <property type="entry name" value="Gfo/Idh/MocA_oxidoreduct"/>
</dbReference>
<dbReference type="InterPro" id="IPR036291">
    <property type="entry name" value="NAD(P)-bd_dom_sf"/>
</dbReference>
<evidence type="ECO:0000259" key="1">
    <source>
        <dbReference type="Pfam" id="PF01408"/>
    </source>
</evidence>
<dbReference type="Pfam" id="PF01408">
    <property type="entry name" value="GFO_IDH_MocA"/>
    <property type="match status" value="1"/>
</dbReference>
<name>A0ABT0W939_9BACI</name>
<comment type="caution">
    <text evidence="3">The sequence shown here is derived from an EMBL/GenBank/DDBJ whole genome shotgun (WGS) entry which is preliminary data.</text>
</comment>
<reference evidence="3 4" key="1">
    <citation type="submission" date="2022-06" db="EMBL/GenBank/DDBJ databases">
        <authorList>
            <person name="Jeon C.O."/>
        </authorList>
    </citation>
    <scope>NUCLEOTIDE SEQUENCE [LARGE SCALE GENOMIC DNA]</scope>
    <source>
        <strain evidence="3 4">KCTC 13943</strain>
    </source>
</reference>
<dbReference type="Gene3D" id="3.40.50.720">
    <property type="entry name" value="NAD(P)-binding Rossmann-like Domain"/>
    <property type="match status" value="1"/>
</dbReference>
<evidence type="ECO:0000259" key="2">
    <source>
        <dbReference type="Pfam" id="PF21378"/>
    </source>
</evidence>
<evidence type="ECO:0000313" key="3">
    <source>
        <dbReference type="EMBL" id="MCM2532519.1"/>
    </source>
</evidence>
<feature type="domain" description="YceM-like C-terminal" evidence="2">
    <location>
        <begin position="126"/>
        <end position="223"/>
    </location>
</feature>
<accession>A0ABT0W939</accession>
<dbReference type="Proteomes" id="UP001523262">
    <property type="component" value="Unassembled WGS sequence"/>
</dbReference>
<dbReference type="SUPFAM" id="SSF55347">
    <property type="entry name" value="Glyceraldehyde-3-phosphate dehydrogenase-like, C-terminal domain"/>
    <property type="match status" value="1"/>
</dbReference>